<dbReference type="Gene3D" id="3.40.50.261">
    <property type="entry name" value="Succinyl-CoA synthetase domains"/>
    <property type="match status" value="2"/>
</dbReference>
<evidence type="ECO:0000256" key="2">
    <source>
        <dbReference type="ARBA" id="ARBA00022741"/>
    </source>
</evidence>
<keyword evidence="7" id="KW-1185">Reference proteome</keyword>
<evidence type="ECO:0000256" key="1">
    <source>
        <dbReference type="ARBA" id="ARBA00022598"/>
    </source>
</evidence>
<reference evidence="6 7" key="1">
    <citation type="submission" date="2023-06" db="EMBL/GenBank/DDBJ databases">
        <title>Microbacterium sp. nov., isolated from a waste landfill.</title>
        <authorList>
            <person name="Wen W."/>
        </authorList>
    </citation>
    <scope>NUCLEOTIDE SEQUENCE [LARGE SCALE GENOMIC DNA]</scope>
    <source>
        <strain evidence="6 7">ASV49</strain>
    </source>
</reference>
<dbReference type="Proteomes" id="UP001235064">
    <property type="component" value="Unassembled WGS sequence"/>
</dbReference>
<proteinExistence type="predicted"/>
<accession>A0ABT7MV86</accession>
<evidence type="ECO:0000313" key="7">
    <source>
        <dbReference type="Proteomes" id="UP001235064"/>
    </source>
</evidence>
<dbReference type="Pfam" id="PF13607">
    <property type="entry name" value="Succ_CoA_lig"/>
    <property type="match status" value="1"/>
</dbReference>
<dbReference type="InterPro" id="IPR011761">
    <property type="entry name" value="ATP-grasp"/>
</dbReference>
<evidence type="ECO:0000256" key="4">
    <source>
        <dbReference type="PROSITE-ProRule" id="PRU00409"/>
    </source>
</evidence>
<dbReference type="InterPro" id="IPR013815">
    <property type="entry name" value="ATP_grasp_subdomain_1"/>
</dbReference>
<dbReference type="InterPro" id="IPR051538">
    <property type="entry name" value="Acyl-CoA_Synth/Transferase"/>
</dbReference>
<dbReference type="SMART" id="SM00881">
    <property type="entry name" value="CoA_binding"/>
    <property type="match status" value="1"/>
</dbReference>
<dbReference type="SUPFAM" id="SSF51735">
    <property type="entry name" value="NAD(P)-binding Rossmann-fold domains"/>
    <property type="match status" value="1"/>
</dbReference>
<dbReference type="InterPro" id="IPR036291">
    <property type="entry name" value="NAD(P)-bd_dom_sf"/>
</dbReference>
<evidence type="ECO:0000256" key="3">
    <source>
        <dbReference type="ARBA" id="ARBA00022840"/>
    </source>
</evidence>
<dbReference type="PROSITE" id="PS50975">
    <property type="entry name" value="ATP_GRASP"/>
    <property type="match status" value="1"/>
</dbReference>
<dbReference type="GO" id="GO:0016874">
    <property type="term" value="F:ligase activity"/>
    <property type="evidence" value="ECO:0007669"/>
    <property type="project" value="UniProtKB-KW"/>
</dbReference>
<comment type="caution">
    <text evidence="6">The sequence shown here is derived from an EMBL/GenBank/DDBJ whole genome shotgun (WGS) entry which is preliminary data.</text>
</comment>
<evidence type="ECO:0000259" key="5">
    <source>
        <dbReference type="PROSITE" id="PS50975"/>
    </source>
</evidence>
<sequence>MITASPTRQELAARGITGLLKPTTIAVIGASPERSTLGNQVLRNLRIFGFGGTVIPVHPRAEALEGWAALPSVADLPDGVDVAVVSVRASRAVGVLRELAERGCPAAVLPAAGFSAEELAELQGALRDLPIVVNGPNCLGTLSAAASAPLWTAHIRSDFRTGNIALITQSGSAAISVTTTSDLGFSRVVSSGNELSLTAADYLSWLADDDATVAVGLVVESLNEPEKFRAAVCRVHAAGKRIVAVKVGRTSAGGRATQAHTGALVTGYDAYRALFRQLGVPLVRDYDELVATLQLYSQLGSGPVGGDRLAVMSISGGQSALACDIATEIGATIADFAPATAERVREALPGTTGENPVDIGASIDERERRTAAAVEAVGDDPGVDSIVVVQDAQEKLPLTPDHDYIDHIRQIVAGARSAAKPVVVVSSTAAPVHPMLTDLVAGTNVTILRGLEPALVALSTLATAPAVVDADARAIVAADLVVGLRDEIAEQHGPLPHALVQRILAAYGLPYARSRVVPDEDAAVAFAREVGFPLVVKITSQDVPHRVDVGGVVVGIRDEESLRTAVREIRDRMRAIPHAVIDGYEVQTAVSGSIEAILGFTHEAPLGSMVVVGSGGSLAELVADRAVDLAPVSPEGARDLIAQTHLGRLLDGYRRLAEQTDVGPLADVIARFSALAADLGDLIVEADLNPTFIREGTGEITLVDALFIAR</sequence>
<evidence type="ECO:0000313" key="6">
    <source>
        <dbReference type="EMBL" id="MDL9978372.1"/>
    </source>
</evidence>
<dbReference type="Gene3D" id="3.30.470.20">
    <property type="entry name" value="ATP-grasp fold, B domain"/>
    <property type="match status" value="1"/>
</dbReference>
<protein>
    <submittedName>
        <fullName evidence="6">Acetate--CoA ligase family protein</fullName>
    </submittedName>
</protein>
<dbReference type="InterPro" id="IPR016102">
    <property type="entry name" value="Succinyl-CoA_synth-like"/>
</dbReference>
<keyword evidence="2 4" id="KW-0547">Nucleotide-binding</keyword>
<gene>
    <name evidence="6" type="ORF">QSV35_03430</name>
</gene>
<keyword evidence="1 6" id="KW-0436">Ligase</keyword>
<dbReference type="PANTHER" id="PTHR43334">
    <property type="entry name" value="ACETATE--COA LIGASE [ADP-FORMING]"/>
    <property type="match status" value="1"/>
</dbReference>
<dbReference type="SUPFAM" id="SSF52210">
    <property type="entry name" value="Succinyl-CoA synthetase domains"/>
    <property type="match status" value="2"/>
</dbReference>
<dbReference type="SUPFAM" id="SSF56059">
    <property type="entry name" value="Glutathione synthetase ATP-binding domain-like"/>
    <property type="match status" value="1"/>
</dbReference>
<dbReference type="InterPro" id="IPR032875">
    <property type="entry name" value="Succ_CoA_lig_flav_dom"/>
</dbReference>
<dbReference type="RefSeq" id="WP_286286719.1">
    <property type="nucleotide sequence ID" value="NZ_JASXSZ010000001.1"/>
</dbReference>
<dbReference type="InterPro" id="IPR003781">
    <property type="entry name" value="CoA-bd"/>
</dbReference>
<dbReference type="Gene3D" id="3.40.50.720">
    <property type="entry name" value="NAD(P)-binding Rossmann-like Domain"/>
    <property type="match status" value="1"/>
</dbReference>
<dbReference type="EMBL" id="JASXSZ010000001">
    <property type="protein sequence ID" value="MDL9978372.1"/>
    <property type="molecule type" value="Genomic_DNA"/>
</dbReference>
<organism evidence="6 7">
    <name type="scientific">Microbacterium candidum</name>
    <dbReference type="NCBI Taxonomy" id="3041922"/>
    <lineage>
        <taxon>Bacteria</taxon>
        <taxon>Bacillati</taxon>
        <taxon>Actinomycetota</taxon>
        <taxon>Actinomycetes</taxon>
        <taxon>Micrococcales</taxon>
        <taxon>Microbacteriaceae</taxon>
        <taxon>Microbacterium</taxon>
    </lineage>
</organism>
<dbReference type="Pfam" id="PF13380">
    <property type="entry name" value="CoA_binding_2"/>
    <property type="match status" value="1"/>
</dbReference>
<name>A0ABT7MV86_9MICO</name>
<dbReference type="PANTHER" id="PTHR43334:SF1">
    <property type="entry name" value="3-HYDROXYPROPIONATE--COA LIGASE [ADP-FORMING]"/>
    <property type="match status" value="1"/>
</dbReference>
<feature type="domain" description="ATP-grasp" evidence="5">
    <location>
        <begin position="501"/>
        <end position="537"/>
    </location>
</feature>
<keyword evidence="3 4" id="KW-0067">ATP-binding</keyword>
<dbReference type="Pfam" id="PF13549">
    <property type="entry name" value="ATP-grasp_5"/>
    <property type="match status" value="1"/>
</dbReference>
<dbReference type="Gene3D" id="3.30.1490.20">
    <property type="entry name" value="ATP-grasp fold, A domain"/>
    <property type="match status" value="1"/>
</dbReference>